<feature type="domain" description="SLH" evidence="3">
    <location>
        <begin position="20"/>
        <end position="83"/>
    </location>
</feature>
<gene>
    <name evidence="5" type="ORF">FJQ98_03785</name>
</gene>
<keyword evidence="6" id="KW-1185">Reference proteome</keyword>
<feature type="domain" description="SH3b" evidence="4">
    <location>
        <begin position="555"/>
        <end position="624"/>
    </location>
</feature>
<sequence length="629" mass="69195">MKGKFSIFGAMLIAMLYLAPTNVAAEDISKHWAYYEMNYLITHDLMKGDDSGNYRPNDSVTRAEFTAFLVRALDLPEVSTKPKFSDVREGDWYYDVIQQASYYQLVKGDDKGKFNPKDNIDRQQMASMLKGALDYLNIKTNTSPLKFNDNASIAKWAYNDVQAVVSLGLIVGKPNNTFAPLAQATRAESATVLYRLIHLDEPNEPEAPEVGGKQYTTTNYSQNYTAVVDKQAKNNPKVDGAGVFTASDALVSYYVHPKSFMQDSPSYYQFLKLSTAVNNLNAKVINEKVLSNKGSLVGTADAFIQAGVTHDVNAIYLVSHALHETGNGASTLAKGIEVGLDKDGKPVMVTAENRGSLTAIKKTYNVYGIGASDGNANKYGAERAYTNGWFTINDAIIGGAQFVTDKYISKGQDTLYKIRWNPENPTVHQYATHVMWAVLQAQKIYDIYELTGANTTTNLVFDVPVYQNQSSPASLPTPAKQYAVDTALAGATGQATVDDLNMRTYPNTADPSSIITKLPKDTSFTVLGENGGWYKVKVNGQEGWLFKDYVNLKNGLQIVDMNITLNVRSEPSTTSSILGTVKPKSFIIGVVDDNGDFVKNGNWYQVIFNGKTGWVFGDYIVNNKSLDSK</sequence>
<dbReference type="InterPro" id="IPR002901">
    <property type="entry name" value="MGlyc_endo_b_GlcNAc-like_dom"/>
</dbReference>
<feature type="domain" description="SH3b" evidence="4">
    <location>
        <begin position="490"/>
        <end position="554"/>
    </location>
</feature>
<keyword evidence="1 2" id="KW-0732">Signal</keyword>
<dbReference type="SMART" id="SM00287">
    <property type="entry name" value="SH3b"/>
    <property type="match status" value="2"/>
</dbReference>
<protein>
    <submittedName>
        <fullName evidence="5">S-layer homology domain-containing protein</fullName>
    </submittedName>
</protein>
<dbReference type="InterPro" id="IPR001119">
    <property type="entry name" value="SLH_dom"/>
</dbReference>
<evidence type="ECO:0000313" key="6">
    <source>
        <dbReference type="Proteomes" id="UP000596049"/>
    </source>
</evidence>
<dbReference type="SMART" id="SM00047">
    <property type="entry name" value="LYZ2"/>
    <property type="match status" value="1"/>
</dbReference>
<evidence type="ECO:0000259" key="3">
    <source>
        <dbReference type="PROSITE" id="PS51272"/>
    </source>
</evidence>
<proteinExistence type="predicted"/>
<feature type="chain" id="PRO_5047427301" evidence="2">
    <location>
        <begin position="26"/>
        <end position="629"/>
    </location>
</feature>
<dbReference type="Gene3D" id="2.30.30.40">
    <property type="entry name" value="SH3 Domains"/>
    <property type="match status" value="2"/>
</dbReference>
<dbReference type="PROSITE" id="PS51781">
    <property type="entry name" value="SH3B"/>
    <property type="match status" value="2"/>
</dbReference>
<dbReference type="PANTHER" id="PTHR43308">
    <property type="entry name" value="OUTER MEMBRANE PROTEIN ALPHA-RELATED"/>
    <property type="match status" value="1"/>
</dbReference>
<dbReference type="RefSeq" id="WP_053596419.1">
    <property type="nucleotide sequence ID" value="NZ_CP067341.1"/>
</dbReference>
<accession>A0ABX7ATA5</accession>
<dbReference type="InterPro" id="IPR003646">
    <property type="entry name" value="SH3-like_bac-type"/>
</dbReference>
<evidence type="ECO:0000313" key="5">
    <source>
        <dbReference type="EMBL" id="QQP13201.1"/>
    </source>
</evidence>
<dbReference type="EMBL" id="CP067341">
    <property type="protein sequence ID" value="QQP13201.1"/>
    <property type="molecule type" value="Genomic_DNA"/>
</dbReference>
<reference evidence="5 6" key="1">
    <citation type="submission" date="2020-01" db="EMBL/GenBank/DDBJ databases">
        <authorList>
            <person name="Liu G."/>
            <person name="Liu B."/>
        </authorList>
    </citation>
    <scope>NUCLEOTIDE SEQUENCE [LARGE SCALE GENOMIC DNA]</scope>
    <source>
        <strain evidence="5 6">FJAT-51161</strain>
    </source>
</reference>
<dbReference type="PROSITE" id="PS51272">
    <property type="entry name" value="SLH"/>
    <property type="match status" value="3"/>
</dbReference>
<feature type="signal peptide" evidence="2">
    <location>
        <begin position="1"/>
        <end position="25"/>
    </location>
</feature>
<evidence type="ECO:0000259" key="4">
    <source>
        <dbReference type="PROSITE" id="PS51781"/>
    </source>
</evidence>
<name>A0ABX7ATA5_9BACI</name>
<dbReference type="PANTHER" id="PTHR43308:SF5">
    <property type="entry name" value="S-LAYER PROTEIN _ PEPTIDOGLYCAN ENDO-BETA-N-ACETYLGLUCOSAMINIDASE"/>
    <property type="match status" value="1"/>
</dbReference>
<dbReference type="Pfam" id="PF08239">
    <property type="entry name" value="SH3_3"/>
    <property type="match status" value="2"/>
</dbReference>
<feature type="domain" description="SLH" evidence="3">
    <location>
        <begin position="84"/>
        <end position="143"/>
    </location>
</feature>
<evidence type="ECO:0000256" key="2">
    <source>
        <dbReference type="SAM" id="SignalP"/>
    </source>
</evidence>
<evidence type="ECO:0000256" key="1">
    <source>
        <dbReference type="ARBA" id="ARBA00022729"/>
    </source>
</evidence>
<dbReference type="InterPro" id="IPR051465">
    <property type="entry name" value="Cell_Envelope_Struct_Comp"/>
</dbReference>
<dbReference type="Proteomes" id="UP000596049">
    <property type="component" value="Chromosome"/>
</dbReference>
<feature type="domain" description="SLH" evidence="3">
    <location>
        <begin position="144"/>
        <end position="207"/>
    </location>
</feature>
<dbReference type="Pfam" id="PF00395">
    <property type="entry name" value="SLH"/>
    <property type="match status" value="3"/>
</dbReference>
<organism evidence="5 6">
    <name type="scientific">Lysinibacillus agricola</name>
    <dbReference type="NCBI Taxonomy" id="2590012"/>
    <lineage>
        <taxon>Bacteria</taxon>
        <taxon>Bacillati</taxon>
        <taxon>Bacillota</taxon>
        <taxon>Bacilli</taxon>
        <taxon>Bacillales</taxon>
        <taxon>Bacillaceae</taxon>
        <taxon>Lysinibacillus</taxon>
    </lineage>
</organism>